<dbReference type="GO" id="GO:0016491">
    <property type="term" value="F:oxidoreductase activity"/>
    <property type="evidence" value="ECO:0007669"/>
    <property type="project" value="UniProtKB-KW"/>
</dbReference>
<evidence type="ECO:0000313" key="2">
    <source>
        <dbReference type="CGD" id="CAL0000161448"/>
    </source>
</evidence>
<dbReference type="InterPro" id="IPR036291">
    <property type="entry name" value="NAD(P)-bd_dom_sf"/>
</dbReference>
<dbReference type="eggNOG" id="KOG2865">
    <property type="taxonomic scope" value="Eukaryota"/>
</dbReference>
<dbReference type="HOGENOM" id="CLU_007383_6_4_1"/>
<dbReference type="OrthoDB" id="275457at2759"/>
<dbReference type="InterPro" id="IPR051207">
    <property type="entry name" value="ComplexI_NDUFA9_subunit"/>
</dbReference>
<keyword evidence="4" id="KW-1185">Reference proteome</keyword>
<dbReference type="Pfam" id="PF01370">
    <property type="entry name" value="Epimerase"/>
    <property type="match status" value="1"/>
</dbReference>
<protein>
    <submittedName>
        <fullName evidence="3">NADH-ubiquinone oxidoreductase subunit, putative</fullName>
        <ecNumber evidence="3">1.6.5.3</ecNumber>
    </submittedName>
</protein>
<evidence type="ECO:0000259" key="1">
    <source>
        <dbReference type="Pfam" id="PF01370"/>
    </source>
</evidence>
<dbReference type="EC" id="1.6.5.3" evidence="3"/>
<feature type="domain" description="NAD-dependent epimerase/dehydratase" evidence="1">
    <location>
        <begin position="123"/>
        <end position="273"/>
    </location>
</feature>
<dbReference type="PANTHER" id="PTHR12126:SF11">
    <property type="entry name" value="NADH DEHYDROGENASE [UBIQUINONE] 1 ALPHA SUBCOMPLEX SUBUNIT 9, MITOCHONDRIAL"/>
    <property type="match status" value="1"/>
</dbReference>
<organism evidence="3 4">
    <name type="scientific">Candida dubliniensis (strain CD36 / ATCC MYA-646 / CBS 7987 / NCPF 3949 / NRRL Y-17841)</name>
    <name type="common">Yeast</name>
    <dbReference type="NCBI Taxonomy" id="573826"/>
    <lineage>
        <taxon>Eukaryota</taxon>
        <taxon>Fungi</taxon>
        <taxon>Dikarya</taxon>
        <taxon>Ascomycota</taxon>
        <taxon>Saccharomycotina</taxon>
        <taxon>Pichiomycetes</taxon>
        <taxon>Debaryomycetaceae</taxon>
        <taxon>Candida/Lodderomyces clade</taxon>
        <taxon>Candida</taxon>
    </lineage>
</organism>
<dbReference type="CGD" id="CAL0000161448">
    <property type="gene designation" value="Cd36_81520"/>
</dbReference>
<accession>B9WDD0</accession>
<dbReference type="GeneID" id="8047039"/>
<dbReference type="FunFam" id="3.40.50.720:FF:000358">
    <property type="entry name" value="NADH-ubiquinone oxidoreductase 39 kDa subunit"/>
    <property type="match status" value="1"/>
</dbReference>
<evidence type="ECO:0000313" key="4">
    <source>
        <dbReference type="Proteomes" id="UP000002605"/>
    </source>
</evidence>
<evidence type="ECO:0000313" key="3">
    <source>
        <dbReference type="EMBL" id="CAX42682.1"/>
    </source>
</evidence>
<name>B9WDD0_CANDC</name>
<reference evidence="3 4" key="1">
    <citation type="journal article" date="2009" name="Genome Res.">
        <title>Comparative genomics of the fungal pathogens Candida dubliniensis and Candida albicans.</title>
        <authorList>
            <person name="Jackson A.P."/>
            <person name="Gamble J.A."/>
            <person name="Yeomans T."/>
            <person name="Moran G.P."/>
            <person name="Saunders D."/>
            <person name="Harris D."/>
            <person name="Aslett M."/>
            <person name="Barrell J.F."/>
            <person name="Butler G."/>
            <person name="Citiulo F."/>
            <person name="Coleman D.C."/>
            <person name="de Groot P.W.J."/>
            <person name="Goodwin T.J."/>
            <person name="Quail M.A."/>
            <person name="McQuillan J."/>
            <person name="Munro C.A."/>
            <person name="Pain A."/>
            <person name="Poulter R.T."/>
            <person name="Rajandream M.A."/>
            <person name="Renauld H."/>
            <person name="Spiering M.J."/>
            <person name="Tivey A."/>
            <person name="Gow N.A.R."/>
            <person name="Barrell B."/>
            <person name="Sullivan D.J."/>
            <person name="Berriman M."/>
        </authorList>
    </citation>
    <scope>NUCLEOTIDE SEQUENCE [LARGE SCALE GENOMIC DNA]</scope>
    <source>
        <strain evidence="4">CD36 / ATCC MYA-646 / CBS 7987 / NCPF 3949 / NRRL Y-17841</strain>
    </source>
</reference>
<keyword evidence="3" id="KW-0560">Oxidoreductase</keyword>
<sequence>MSDILFGIIFPANQRQQNLYYEREKKKIAPNKKTTIYCFIYLVTFQEQLSIASIPYIKPTHPLLHITMLKVSARPISRSIGVSSRRSVYTSVLESDINITKNGKVNLGVGAGGRSSRTGYTATVFGASGFLGRYVTSKLARHGTTTIVPFRDDMKKRFLKVTGDLGVVNFVEIDARNLQSIEDSVAHSDIVINCIGVDYDTKNFKMADINIALAERIAEATKKANVPRYIHVSSYNADPKSESVFYATKGIGEQVVRDIIPDSTIVRPAPMFGREDSLLNYLGPKVKMWTPNKNAKEVWPVYVLDVAKALEKIAYDDSTAGQTFELYGPEKVTFQEIRNMIHGITENYAQVGPWSYQFADYAIPLPLAKAIAKVQQLVWWNLTNPDQVQRLVINQKIDPNAKTFQDLGIDDLTRLPDVLFSYVKQWRHPLIAQKGAPGKKALERLRDVQHFTP</sequence>
<dbReference type="Proteomes" id="UP000002605">
    <property type="component" value="Chromosome 3"/>
</dbReference>
<dbReference type="KEGG" id="cdu:CD36_81520"/>
<dbReference type="RefSeq" id="XP_002419097.1">
    <property type="nucleotide sequence ID" value="XM_002419052.1"/>
</dbReference>
<dbReference type="Gene3D" id="3.40.50.720">
    <property type="entry name" value="NAD(P)-binding Rossmann-like Domain"/>
    <property type="match status" value="1"/>
</dbReference>
<dbReference type="EMBL" id="FM992690">
    <property type="protein sequence ID" value="CAX42682.1"/>
    <property type="molecule type" value="Genomic_DNA"/>
</dbReference>
<dbReference type="AlphaFoldDB" id="B9WDD0"/>
<dbReference type="SUPFAM" id="SSF51735">
    <property type="entry name" value="NAD(P)-binding Rossmann-fold domains"/>
    <property type="match status" value="1"/>
</dbReference>
<gene>
    <name evidence="2" type="ordered locus">Cd36_81520</name>
    <name evidence="3" type="ORF">CD36_81520</name>
</gene>
<proteinExistence type="predicted"/>
<dbReference type="InterPro" id="IPR001509">
    <property type="entry name" value="Epimerase_deHydtase"/>
</dbReference>
<dbReference type="GO" id="GO:0005739">
    <property type="term" value="C:mitochondrion"/>
    <property type="evidence" value="ECO:0007669"/>
    <property type="project" value="TreeGrafter"/>
</dbReference>
<dbReference type="PANTHER" id="PTHR12126">
    <property type="entry name" value="NADH-UBIQUINONE OXIDOREDUCTASE 39 KDA SUBUNIT-RELATED"/>
    <property type="match status" value="1"/>
</dbReference>
<dbReference type="GO" id="GO:0044877">
    <property type="term" value="F:protein-containing complex binding"/>
    <property type="evidence" value="ECO:0007669"/>
    <property type="project" value="TreeGrafter"/>
</dbReference>
<dbReference type="VEuPathDB" id="FungiDB:CD36_81520"/>
<dbReference type="CDD" id="cd05271">
    <property type="entry name" value="NDUFA9_like_SDR_a"/>
    <property type="match status" value="1"/>
</dbReference>